<dbReference type="PANTHER" id="PTHR33112">
    <property type="entry name" value="DOMAIN PROTEIN, PUTATIVE-RELATED"/>
    <property type="match status" value="1"/>
</dbReference>
<dbReference type="Proteomes" id="UP001305779">
    <property type="component" value="Unassembled WGS sequence"/>
</dbReference>
<evidence type="ECO:0000313" key="4">
    <source>
        <dbReference type="Proteomes" id="UP001305779"/>
    </source>
</evidence>
<reference evidence="3 4" key="1">
    <citation type="journal article" date="2023" name="G3 (Bethesda)">
        <title>A chromosome-level genome assembly of Zasmidium syzygii isolated from banana leaves.</title>
        <authorList>
            <person name="van Westerhoven A.C."/>
            <person name="Mehrabi R."/>
            <person name="Talebi R."/>
            <person name="Steentjes M.B.F."/>
            <person name="Corcolon B."/>
            <person name="Chong P.A."/>
            <person name="Kema G.H.J."/>
            <person name="Seidl M.F."/>
        </authorList>
    </citation>
    <scope>NUCLEOTIDE SEQUENCE [LARGE SCALE GENOMIC DNA]</scope>
    <source>
        <strain evidence="3 4">P124</strain>
    </source>
</reference>
<evidence type="ECO:0000256" key="1">
    <source>
        <dbReference type="SAM" id="MobiDB-lite"/>
    </source>
</evidence>
<keyword evidence="4" id="KW-1185">Reference proteome</keyword>
<feature type="domain" description="Heterokaryon incompatibility" evidence="2">
    <location>
        <begin position="494"/>
        <end position="636"/>
    </location>
</feature>
<dbReference type="PANTHER" id="PTHR33112:SF12">
    <property type="entry name" value="HETEROKARYON INCOMPATIBILITY DOMAIN-CONTAINING PROTEIN"/>
    <property type="match status" value="1"/>
</dbReference>
<gene>
    <name evidence="3" type="ORF">PRZ48_000195</name>
</gene>
<accession>A0ABR0EZ20</accession>
<proteinExistence type="predicted"/>
<name>A0ABR0EZ20_ZASCE</name>
<evidence type="ECO:0000313" key="3">
    <source>
        <dbReference type="EMBL" id="KAK4506463.1"/>
    </source>
</evidence>
<feature type="region of interest" description="Disordered" evidence="1">
    <location>
        <begin position="970"/>
        <end position="1005"/>
    </location>
</feature>
<organism evidence="3 4">
    <name type="scientific">Zasmidium cellare</name>
    <name type="common">Wine cellar mold</name>
    <name type="synonym">Racodium cellare</name>
    <dbReference type="NCBI Taxonomy" id="395010"/>
    <lineage>
        <taxon>Eukaryota</taxon>
        <taxon>Fungi</taxon>
        <taxon>Dikarya</taxon>
        <taxon>Ascomycota</taxon>
        <taxon>Pezizomycotina</taxon>
        <taxon>Dothideomycetes</taxon>
        <taxon>Dothideomycetidae</taxon>
        <taxon>Mycosphaerellales</taxon>
        <taxon>Mycosphaerellaceae</taxon>
        <taxon>Zasmidium</taxon>
    </lineage>
</organism>
<evidence type="ECO:0000259" key="2">
    <source>
        <dbReference type="Pfam" id="PF06985"/>
    </source>
</evidence>
<dbReference type="EMBL" id="JAXOVC010000001">
    <property type="protein sequence ID" value="KAK4506463.1"/>
    <property type="molecule type" value="Genomic_DNA"/>
</dbReference>
<sequence length="1029" mass="116775">MGTLDNYSMDDVQMQALIEHNGDVQTSFNYYNSREAPPINEIQPLFSGKSPRTSNIATIVHDLRQQGLSNYNVDRDAFQILKHSSSLLPPRVPEIADFHDETLMRNKYWPELSKLLKDQLGVRSAVAINTTVRDVTVDTSVELRPDNPRASPRTSFHPFFVVHGDYTPAGARAHMRAMRPSFFADNGCEAGVPASEREEFFRLRDEILRGENDAMEAEGVDDIWQWSGRNYAGPRWAMLSVWRPFETVHRDPLGILLGSNDRSGKIDVPYVPFPRVYKARPGFEAQYASENCFPLGPEEGERHVWGYVSEQKNDEILVLKLFDCEAEKEGKCLELSLEVRERGFQLGTYPELLQRTRCGFCQLVLEAVSEATEEARAPEQQIGALLYPGEQSLRLLYPSRVGTRLAFIADDALGAAGPDNARLPAHGSQGPLVKSWLQACATSHPDCSLESIDGKAVKAHSEPRLGFNESATSNFRLIDLEQGCVKHSALDERFVALSYVWGNLPMFMLNKENFDQLSTPGSIDSVRSELPKTVNDVIDFVKAIGERYLWIDGLCLVQDDHEDVLLGIQMMNSIYHGAYCTIVAASGEDANAGLIVSGNDPVVKEVAPGVKMTIQHSVEWYLNRSKYNTRGWTLQELVLSRRTIVFMNGQLHFRCRTANWSEDTWADQWATWRDPDDSNITRIPGLMDGLLAHLWPYQKLCEEFSSRTLRRDGDALRATAGITRTLAAGMETCLVEGLPGYYLDHFLLFISANGDLERRPEFGSFSWAGWNGRIMWPRENFAWYNEQSERTWEVDNILKYFEHNRIVAWNSINRNASLNELSSTTYARNDFHAPSPLLRLMREYPSIFEDLETDPVRDMGNPRCFSSHGSHGDMPMWGVNYDDDERLDWMPKKGQYKKGFSIKGFDLLNGQAEFDRMVQHVENPLELLTLQNWQACRRVSIGQAYAEEGTSRFGPRPTRSGKSSMEQFAFREPVRAGGKRKRDRRHEMPETFAKKGGPPVEVPDFPPYDILQCKATSALSRRLDRRSQA</sequence>
<dbReference type="Pfam" id="PF06985">
    <property type="entry name" value="HET"/>
    <property type="match status" value="1"/>
</dbReference>
<protein>
    <recommendedName>
        <fullName evidence="2">Heterokaryon incompatibility domain-containing protein</fullName>
    </recommendedName>
</protein>
<dbReference type="InterPro" id="IPR010730">
    <property type="entry name" value="HET"/>
</dbReference>
<comment type="caution">
    <text evidence="3">The sequence shown here is derived from an EMBL/GenBank/DDBJ whole genome shotgun (WGS) entry which is preliminary data.</text>
</comment>